<keyword evidence="2" id="KW-1185">Reference proteome</keyword>
<name>A0ACC0V355_9HYPO</name>
<sequence>MTLPWEDNKELIIQLYIRDRRRLVDVRDIMRQHHNFRASVRSYRQHFDRWKVGKYRCRRRQWERPDSPGLGSGNGEMMAVSSTPPPLRHPLSPASSSTTEIFPPAPYPVDPSLSMGPAMGYSFLTQAGRGYGSGGSNKSNNNGNVIGEPYHSPFNDYAQFEDMEHPKQSVVR</sequence>
<accession>A0ACC0V355</accession>
<dbReference type="Proteomes" id="UP001163324">
    <property type="component" value="Chromosome 4"/>
</dbReference>
<gene>
    <name evidence="1" type="ORF">N3K66_004843</name>
</gene>
<comment type="caution">
    <text evidence="1">The sequence shown here is derived from an EMBL/GenBank/DDBJ whole genome shotgun (WGS) entry which is preliminary data.</text>
</comment>
<reference evidence="1" key="1">
    <citation type="submission" date="2022-10" db="EMBL/GenBank/DDBJ databases">
        <title>Complete Genome of Trichothecium roseum strain YXFP-22015, a Plant Pathogen Isolated from Citrus.</title>
        <authorList>
            <person name="Wang Y."/>
            <person name="Zhu L."/>
        </authorList>
    </citation>
    <scope>NUCLEOTIDE SEQUENCE</scope>
    <source>
        <strain evidence="1">YXFP-22015</strain>
    </source>
</reference>
<evidence type="ECO:0000313" key="1">
    <source>
        <dbReference type="EMBL" id="KAI9900581.1"/>
    </source>
</evidence>
<dbReference type="EMBL" id="CM047943">
    <property type="protein sequence ID" value="KAI9900581.1"/>
    <property type="molecule type" value="Genomic_DNA"/>
</dbReference>
<protein>
    <submittedName>
        <fullName evidence="1">Uncharacterized protein</fullName>
    </submittedName>
</protein>
<organism evidence="1 2">
    <name type="scientific">Trichothecium roseum</name>
    <dbReference type="NCBI Taxonomy" id="47278"/>
    <lineage>
        <taxon>Eukaryota</taxon>
        <taxon>Fungi</taxon>
        <taxon>Dikarya</taxon>
        <taxon>Ascomycota</taxon>
        <taxon>Pezizomycotina</taxon>
        <taxon>Sordariomycetes</taxon>
        <taxon>Hypocreomycetidae</taxon>
        <taxon>Hypocreales</taxon>
        <taxon>Hypocreales incertae sedis</taxon>
        <taxon>Trichothecium</taxon>
    </lineage>
</organism>
<proteinExistence type="predicted"/>
<evidence type="ECO:0000313" key="2">
    <source>
        <dbReference type="Proteomes" id="UP001163324"/>
    </source>
</evidence>